<feature type="domain" description="HTH cro/C1-type" evidence="1">
    <location>
        <begin position="11"/>
        <end position="66"/>
    </location>
</feature>
<organism evidence="2 3">
    <name type="scientific">Zhouia spongiae</name>
    <dbReference type="NCBI Taxonomy" id="2202721"/>
    <lineage>
        <taxon>Bacteria</taxon>
        <taxon>Pseudomonadati</taxon>
        <taxon>Bacteroidota</taxon>
        <taxon>Flavobacteriia</taxon>
        <taxon>Flavobacteriales</taxon>
        <taxon>Flavobacteriaceae</taxon>
        <taxon>Zhouia</taxon>
    </lineage>
</organism>
<protein>
    <submittedName>
        <fullName evidence="2">Helix-turn-helix domain-containing protein</fullName>
    </submittedName>
</protein>
<reference evidence="2 3" key="1">
    <citation type="journal article" date="2018" name="Int. J. Syst. Evol. Microbiol.">
        <title>Zhouia spongiae sp. nov., isolated from a marine sponge.</title>
        <authorList>
            <person name="Zhuang L."/>
            <person name="Lin B."/>
            <person name="Qin F."/>
            <person name="Luo L."/>
        </authorList>
    </citation>
    <scope>NUCLEOTIDE SEQUENCE [LARGE SCALE GENOMIC DNA]</scope>
    <source>
        <strain evidence="2 3">HN-Y44</strain>
    </source>
</reference>
<dbReference type="InterPro" id="IPR001387">
    <property type="entry name" value="Cro/C1-type_HTH"/>
</dbReference>
<dbReference type="SMART" id="SM00530">
    <property type="entry name" value="HTH_XRE"/>
    <property type="match status" value="1"/>
</dbReference>
<evidence type="ECO:0000259" key="1">
    <source>
        <dbReference type="PROSITE" id="PS50943"/>
    </source>
</evidence>
<dbReference type="InterPro" id="IPR010982">
    <property type="entry name" value="Lambda_DNA-bd_dom_sf"/>
</dbReference>
<dbReference type="EMBL" id="CP094326">
    <property type="protein sequence ID" value="UNY98108.1"/>
    <property type="molecule type" value="Genomic_DNA"/>
</dbReference>
<keyword evidence="3" id="KW-1185">Reference proteome</keyword>
<evidence type="ECO:0000313" key="2">
    <source>
        <dbReference type="EMBL" id="UNY98108.1"/>
    </source>
</evidence>
<dbReference type="Proteomes" id="UP000829476">
    <property type="component" value="Chromosome"/>
</dbReference>
<dbReference type="Gene3D" id="1.10.260.40">
    <property type="entry name" value="lambda repressor-like DNA-binding domains"/>
    <property type="match status" value="1"/>
</dbReference>
<sequence>MINTEEFTKRLQKVLDHYHLSASAFADKIQVNRASISHLMSGRNKPSLDFILKILDAFPEVELYWLLNGRGNFPKKPETTKANTLFSHVDVETDPDQKENQGKTFTDEPFQQLPPMDKKIEKIIIFYSDGTFKTFIES</sequence>
<dbReference type="SUPFAM" id="SSF47413">
    <property type="entry name" value="lambda repressor-like DNA-binding domains"/>
    <property type="match status" value="1"/>
</dbReference>
<proteinExistence type="predicted"/>
<dbReference type="PROSITE" id="PS50943">
    <property type="entry name" value="HTH_CROC1"/>
    <property type="match status" value="1"/>
</dbReference>
<dbReference type="RefSeq" id="WP_242936518.1">
    <property type="nucleotide sequence ID" value="NZ_CP094326.1"/>
</dbReference>
<name>A0ABY3YK87_9FLAO</name>
<gene>
    <name evidence="2" type="ORF">MQE36_13565</name>
</gene>
<accession>A0ABY3YK87</accession>
<dbReference type="Pfam" id="PF01381">
    <property type="entry name" value="HTH_3"/>
    <property type="match status" value="1"/>
</dbReference>
<dbReference type="CDD" id="cd00093">
    <property type="entry name" value="HTH_XRE"/>
    <property type="match status" value="1"/>
</dbReference>
<evidence type="ECO:0000313" key="3">
    <source>
        <dbReference type="Proteomes" id="UP000829476"/>
    </source>
</evidence>